<reference evidence="3" key="1">
    <citation type="submission" date="2023-10" db="EMBL/GenBank/DDBJ databases">
        <title>Genome assemblies of two species of porcelain crab, Petrolisthes cinctipes and Petrolisthes manimaculis (Anomura: Porcellanidae).</title>
        <authorList>
            <person name="Angst P."/>
        </authorList>
    </citation>
    <scope>NUCLEOTIDE SEQUENCE</scope>
    <source>
        <strain evidence="3">PB745_01</strain>
        <tissue evidence="3">Gill</tissue>
    </source>
</reference>
<feature type="compositionally biased region" description="Polar residues" evidence="1">
    <location>
        <begin position="80"/>
        <end position="103"/>
    </location>
</feature>
<keyword evidence="2" id="KW-0812">Transmembrane</keyword>
<feature type="region of interest" description="Disordered" evidence="1">
    <location>
        <begin position="80"/>
        <end position="193"/>
    </location>
</feature>
<gene>
    <name evidence="3" type="ORF">Pcinc_002661</name>
</gene>
<dbReference type="EMBL" id="JAWQEG010000200">
    <property type="protein sequence ID" value="KAK3893536.1"/>
    <property type="molecule type" value="Genomic_DNA"/>
</dbReference>
<comment type="caution">
    <text evidence="3">The sequence shown here is derived from an EMBL/GenBank/DDBJ whole genome shotgun (WGS) entry which is preliminary data.</text>
</comment>
<feature type="compositionally biased region" description="Polar residues" evidence="1">
    <location>
        <begin position="131"/>
        <end position="148"/>
    </location>
</feature>
<feature type="transmembrane region" description="Helical" evidence="2">
    <location>
        <begin position="7"/>
        <end position="29"/>
    </location>
</feature>
<keyword evidence="2" id="KW-1133">Transmembrane helix</keyword>
<organism evidence="3 4">
    <name type="scientific">Petrolisthes cinctipes</name>
    <name type="common">Flat porcelain crab</name>
    <dbReference type="NCBI Taxonomy" id="88211"/>
    <lineage>
        <taxon>Eukaryota</taxon>
        <taxon>Metazoa</taxon>
        <taxon>Ecdysozoa</taxon>
        <taxon>Arthropoda</taxon>
        <taxon>Crustacea</taxon>
        <taxon>Multicrustacea</taxon>
        <taxon>Malacostraca</taxon>
        <taxon>Eumalacostraca</taxon>
        <taxon>Eucarida</taxon>
        <taxon>Decapoda</taxon>
        <taxon>Pleocyemata</taxon>
        <taxon>Anomura</taxon>
        <taxon>Galatheoidea</taxon>
        <taxon>Porcellanidae</taxon>
        <taxon>Petrolisthes</taxon>
    </lineage>
</organism>
<evidence type="ECO:0000313" key="4">
    <source>
        <dbReference type="Proteomes" id="UP001286313"/>
    </source>
</evidence>
<evidence type="ECO:0000256" key="1">
    <source>
        <dbReference type="SAM" id="MobiDB-lite"/>
    </source>
</evidence>
<dbReference type="Proteomes" id="UP001286313">
    <property type="component" value="Unassembled WGS sequence"/>
</dbReference>
<evidence type="ECO:0000313" key="3">
    <source>
        <dbReference type="EMBL" id="KAK3893536.1"/>
    </source>
</evidence>
<evidence type="ECO:0000256" key="2">
    <source>
        <dbReference type="SAM" id="Phobius"/>
    </source>
</evidence>
<dbReference type="AlphaFoldDB" id="A0AAE1GKI2"/>
<sequence length="193" mass="21214">MTKDWSLCIVVVMLAFIISLMVLMLQKLWCIANKVKCYVDETQNQYHLPVHYHTGQVTGGPSNIRIASSSPRLHTRTNCSNINQQRTQPSTSLNPSPRISCQNTPPPLPSNPPCINRDCTPQQANGGRHTTGISGSHDSINSLYGQDNTPPPIPLPHDKTPLPPHLHRTTHPLPTSIGQRTPSPPPQDNTPPP</sequence>
<keyword evidence="2" id="KW-0472">Membrane</keyword>
<feature type="compositionally biased region" description="Pro residues" evidence="1">
    <location>
        <begin position="182"/>
        <end position="193"/>
    </location>
</feature>
<proteinExistence type="predicted"/>
<name>A0AAE1GKI2_PETCI</name>
<protein>
    <submittedName>
        <fullName evidence="3">Uncharacterized protein</fullName>
    </submittedName>
</protein>
<accession>A0AAE1GKI2</accession>
<keyword evidence="4" id="KW-1185">Reference proteome</keyword>